<evidence type="ECO:0000256" key="1">
    <source>
        <dbReference type="SAM" id="MobiDB-lite"/>
    </source>
</evidence>
<accession>A0A6A6FWQ2</accession>
<feature type="region of interest" description="Disordered" evidence="1">
    <location>
        <begin position="303"/>
        <end position="323"/>
    </location>
</feature>
<gene>
    <name evidence="2" type="ORF">CERZMDRAFT_92333</name>
</gene>
<protein>
    <submittedName>
        <fullName evidence="2">Uncharacterized protein</fullName>
    </submittedName>
</protein>
<name>A0A6A6FWQ2_9PEZI</name>
<reference evidence="2" key="1">
    <citation type="journal article" date="2020" name="Stud. Mycol.">
        <title>101 Dothideomycetes genomes: a test case for predicting lifestyles and emergence of pathogens.</title>
        <authorList>
            <person name="Haridas S."/>
            <person name="Albert R."/>
            <person name="Binder M."/>
            <person name="Bloem J."/>
            <person name="Labutti K."/>
            <person name="Salamov A."/>
            <person name="Andreopoulos B."/>
            <person name="Baker S."/>
            <person name="Barry K."/>
            <person name="Bills G."/>
            <person name="Bluhm B."/>
            <person name="Cannon C."/>
            <person name="Castanera R."/>
            <person name="Culley D."/>
            <person name="Daum C."/>
            <person name="Ezra D."/>
            <person name="Gonzalez J."/>
            <person name="Henrissat B."/>
            <person name="Kuo A."/>
            <person name="Liang C."/>
            <person name="Lipzen A."/>
            <person name="Lutzoni F."/>
            <person name="Magnuson J."/>
            <person name="Mondo S."/>
            <person name="Nolan M."/>
            <person name="Ohm R."/>
            <person name="Pangilinan J."/>
            <person name="Park H.-J."/>
            <person name="Ramirez L."/>
            <person name="Alfaro M."/>
            <person name="Sun H."/>
            <person name="Tritt A."/>
            <person name="Yoshinaga Y."/>
            <person name="Zwiers L.-H."/>
            <person name="Turgeon B."/>
            <person name="Goodwin S."/>
            <person name="Spatafora J."/>
            <person name="Crous P."/>
            <person name="Grigoriev I."/>
        </authorList>
    </citation>
    <scope>NUCLEOTIDE SEQUENCE</scope>
    <source>
        <strain evidence="2">SCOH1-5</strain>
    </source>
</reference>
<organism evidence="2 3">
    <name type="scientific">Cercospora zeae-maydis SCOH1-5</name>
    <dbReference type="NCBI Taxonomy" id="717836"/>
    <lineage>
        <taxon>Eukaryota</taxon>
        <taxon>Fungi</taxon>
        <taxon>Dikarya</taxon>
        <taxon>Ascomycota</taxon>
        <taxon>Pezizomycotina</taxon>
        <taxon>Dothideomycetes</taxon>
        <taxon>Dothideomycetidae</taxon>
        <taxon>Mycosphaerellales</taxon>
        <taxon>Mycosphaerellaceae</taxon>
        <taxon>Cercospora</taxon>
    </lineage>
</organism>
<dbReference type="Proteomes" id="UP000799539">
    <property type="component" value="Unassembled WGS sequence"/>
</dbReference>
<evidence type="ECO:0000313" key="2">
    <source>
        <dbReference type="EMBL" id="KAF2217678.1"/>
    </source>
</evidence>
<keyword evidence="3" id="KW-1185">Reference proteome</keyword>
<evidence type="ECO:0000313" key="3">
    <source>
        <dbReference type="Proteomes" id="UP000799539"/>
    </source>
</evidence>
<proteinExistence type="predicted"/>
<dbReference type="OrthoDB" id="5413827at2759"/>
<dbReference type="EMBL" id="ML992662">
    <property type="protein sequence ID" value="KAF2217678.1"/>
    <property type="molecule type" value="Genomic_DNA"/>
</dbReference>
<dbReference type="PANTHER" id="PTHR38790">
    <property type="entry name" value="2EXR DOMAIN-CONTAINING PROTEIN-RELATED"/>
    <property type="match status" value="1"/>
</dbReference>
<dbReference type="AlphaFoldDB" id="A0A6A6FWQ2"/>
<sequence>MSKRMPEHLLPRDLLPTNLRPARQRCPKRTADRPWDFCTNQASLLLSLPGDIRNIIWEFVFERADGMHVDFSVDPTSRRGHRSVFALSMTCRYLYNETRDLPFWLNVVHLHAPVLQDLSVLCSHRYQDSPPTPPFPSRRLVEVPFHGDLASKHVALRQKAQEYVTMAMRIPHVDLVTTRMWMLLSKPDVLRALRKVHVHLGFQTNNVFLDRFYTAWDEASPYLRMLRVHTELRVSFQLRLSRRLVVQYDFRTADAEVMLSDVDRCVVMEGDLTLPEMASVNTVRFQIWHGLFEMTNALNHRLRRHSKESSSSGPCRRLGKRLE</sequence>